<dbReference type="Proteomes" id="UP000236729">
    <property type="component" value="Unassembled WGS sequence"/>
</dbReference>
<reference evidence="1" key="2">
    <citation type="submission" date="2016-10" db="EMBL/GenBank/DDBJ databases">
        <authorList>
            <person name="de Groot N.N."/>
        </authorList>
    </citation>
    <scope>NUCLEOTIDE SEQUENCE [LARGE SCALE GENOMIC DNA]</scope>
    <source>
        <strain evidence="1">ATCC 20501</strain>
    </source>
</reference>
<accession>A0A1I1V9B5</accession>
<dbReference type="SMART" id="SM00855">
    <property type="entry name" value="PGAM"/>
    <property type="match status" value="1"/>
</dbReference>
<dbReference type="SMR" id="A0A1H5WTB8"/>
<dbReference type="Proteomes" id="UP000199690">
    <property type="component" value="Unassembled WGS sequence"/>
</dbReference>
<dbReference type="EMBL" id="FOME01000006">
    <property type="protein sequence ID" value="SFD79577.1"/>
    <property type="molecule type" value="Genomic_DNA"/>
</dbReference>
<evidence type="ECO:0000313" key="2">
    <source>
        <dbReference type="EMBL" id="SFD79577.1"/>
    </source>
</evidence>
<dbReference type="InterPro" id="IPR050275">
    <property type="entry name" value="PGM_Phosphatase"/>
</dbReference>
<dbReference type="InterPro" id="IPR013078">
    <property type="entry name" value="His_Pase_superF_clade-1"/>
</dbReference>
<dbReference type="NCBIfam" id="TIGR03848">
    <property type="entry name" value="MSMEG_4193"/>
    <property type="match status" value="1"/>
</dbReference>
<organism evidence="1 4">
    <name type="scientific">Saccharopolyspora kobensis</name>
    <dbReference type="NCBI Taxonomy" id="146035"/>
    <lineage>
        <taxon>Bacteria</taxon>
        <taxon>Bacillati</taxon>
        <taxon>Actinomycetota</taxon>
        <taxon>Actinomycetes</taxon>
        <taxon>Pseudonocardiales</taxon>
        <taxon>Pseudonocardiaceae</taxon>
        <taxon>Saccharopolyspora</taxon>
    </lineage>
</organism>
<evidence type="ECO:0000313" key="1">
    <source>
        <dbReference type="EMBL" id="SEG02849.1"/>
    </source>
</evidence>
<sequence>MVPARRGGAGDTFGGPGALGVAAAAISEDDAEFGERGPCRWARAALVFGGPLPSAGVATLILLRHARSAANGSGILAGRSAGVGLDETGAGQAAGLVDRLAGVPLREVVVSPLQRCQETVAGLVAQRELSPVVEPDLVEVDYGQWTGRKISELTEEPLWRVVQQHPSAAVFPDGEGLAQVQARAVAAVRAWDRRLADDEVWLACTHGDVIKAVLADALGMHLDAFQRIVVDPCSVSVVRYTRTRPFVVKVNDTGGDVSALVPPKSSEASDAVVGGSTGGA</sequence>
<dbReference type="InterPro" id="IPR029033">
    <property type="entry name" value="His_PPase_superfam"/>
</dbReference>
<gene>
    <name evidence="1" type="ORF">SAMN02982929_01302</name>
    <name evidence="2" type="ORF">SAMN05216506_106278</name>
</gene>
<dbReference type="Pfam" id="PF00300">
    <property type="entry name" value="His_Phos_1"/>
    <property type="match status" value="1"/>
</dbReference>
<evidence type="ECO:0000313" key="3">
    <source>
        <dbReference type="Proteomes" id="UP000199690"/>
    </source>
</evidence>
<dbReference type="AlphaFoldDB" id="A0A1H5WTB8"/>
<dbReference type="InterPro" id="IPR022492">
    <property type="entry name" value="Phosphomutase_MSMEG4193_put"/>
</dbReference>
<dbReference type="GO" id="GO:0016791">
    <property type="term" value="F:phosphatase activity"/>
    <property type="evidence" value="ECO:0007669"/>
    <property type="project" value="TreeGrafter"/>
</dbReference>
<proteinExistence type="predicted"/>
<dbReference type="Gene3D" id="3.40.50.1240">
    <property type="entry name" value="Phosphoglycerate mutase-like"/>
    <property type="match status" value="1"/>
</dbReference>
<name>A0A1H5WTB8_9PSEU</name>
<protein>
    <submittedName>
        <fullName evidence="1">Probable phosphomutase, MSMEG_4193 family</fullName>
    </submittedName>
</protein>
<accession>A0A1H5WTB8</accession>
<dbReference type="SUPFAM" id="SSF53254">
    <property type="entry name" value="Phosphoglycerate mutase-like"/>
    <property type="match status" value="1"/>
</dbReference>
<evidence type="ECO:0000313" key="4">
    <source>
        <dbReference type="Proteomes" id="UP000236729"/>
    </source>
</evidence>
<dbReference type="PANTHER" id="PTHR48100">
    <property type="entry name" value="BROAD-SPECIFICITY PHOSPHATASE YOR283W-RELATED"/>
    <property type="match status" value="1"/>
</dbReference>
<dbReference type="PANTHER" id="PTHR48100:SF2">
    <property type="entry name" value="CONSERVED PROTEIN"/>
    <property type="match status" value="1"/>
</dbReference>
<reference evidence="3 4" key="1">
    <citation type="submission" date="2016-10" db="EMBL/GenBank/DDBJ databases">
        <authorList>
            <person name="Varghese N."/>
            <person name="Submissions S."/>
        </authorList>
    </citation>
    <scope>NUCLEOTIDE SEQUENCE [LARGE SCALE GENOMIC DNA]</scope>
    <source>
        <strain evidence="4">ATCC 20501</strain>
        <strain evidence="2 3">CGMCC 4.3529</strain>
    </source>
</reference>
<dbReference type="EMBL" id="FNVB01000002">
    <property type="protein sequence ID" value="SEG02849.1"/>
    <property type="molecule type" value="Genomic_DNA"/>
</dbReference>
<dbReference type="CDD" id="cd07067">
    <property type="entry name" value="HP_PGM_like"/>
    <property type="match status" value="1"/>
</dbReference>
<keyword evidence="3" id="KW-1185">Reference proteome</keyword>
<dbReference type="GO" id="GO:0005737">
    <property type="term" value="C:cytoplasm"/>
    <property type="evidence" value="ECO:0007669"/>
    <property type="project" value="TreeGrafter"/>
</dbReference>